<dbReference type="EMBL" id="NHTK01005665">
    <property type="protein sequence ID" value="PPQ75513.1"/>
    <property type="molecule type" value="Genomic_DNA"/>
</dbReference>
<dbReference type="Proteomes" id="UP000284842">
    <property type="component" value="Unassembled WGS sequence"/>
</dbReference>
<dbReference type="InterPro" id="IPR028211">
    <property type="entry name" value="Ntr2"/>
</dbReference>
<protein>
    <recommendedName>
        <fullName evidence="7">GCF C-terminal domain-containing protein</fullName>
    </recommendedName>
</protein>
<evidence type="ECO:0000313" key="6">
    <source>
        <dbReference type="Proteomes" id="UP000284842"/>
    </source>
</evidence>
<comment type="caution">
    <text evidence="5">The sequence shown here is derived from an EMBL/GenBank/DDBJ whole genome shotgun (WGS) entry which is preliminary data.</text>
</comment>
<organism evidence="5 6">
    <name type="scientific">Panaeolus cyanescens</name>
    <dbReference type="NCBI Taxonomy" id="181874"/>
    <lineage>
        <taxon>Eukaryota</taxon>
        <taxon>Fungi</taxon>
        <taxon>Dikarya</taxon>
        <taxon>Basidiomycota</taxon>
        <taxon>Agaricomycotina</taxon>
        <taxon>Agaricomycetes</taxon>
        <taxon>Agaricomycetidae</taxon>
        <taxon>Agaricales</taxon>
        <taxon>Agaricineae</taxon>
        <taxon>Galeropsidaceae</taxon>
        <taxon>Panaeolus</taxon>
    </lineage>
</organism>
<dbReference type="InterPro" id="IPR012890">
    <property type="entry name" value="GCFC2-like"/>
</dbReference>
<keyword evidence="3" id="KW-0175">Coiled coil</keyword>
<dbReference type="InParanoid" id="A0A409WAI0"/>
<feature type="coiled-coil region" evidence="3">
    <location>
        <begin position="422"/>
        <end position="450"/>
    </location>
</feature>
<feature type="coiled-coil region" evidence="3">
    <location>
        <begin position="279"/>
        <end position="309"/>
    </location>
</feature>
<evidence type="ECO:0000256" key="4">
    <source>
        <dbReference type="SAM" id="MobiDB-lite"/>
    </source>
</evidence>
<feature type="coiled-coil region" evidence="3">
    <location>
        <begin position="363"/>
        <end position="397"/>
    </location>
</feature>
<dbReference type="GO" id="GO:0003677">
    <property type="term" value="F:DNA binding"/>
    <property type="evidence" value="ECO:0007669"/>
    <property type="project" value="InterPro"/>
</dbReference>
<dbReference type="GO" id="GO:0071008">
    <property type="term" value="C:U2-type post-mRNA release spliceosomal complex"/>
    <property type="evidence" value="ECO:0007669"/>
    <property type="project" value="InterPro"/>
</dbReference>
<dbReference type="OrthoDB" id="429427at2759"/>
<dbReference type="GO" id="GO:0000390">
    <property type="term" value="P:spliceosomal complex disassembly"/>
    <property type="evidence" value="ECO:0007669"/>
    <property type="project" value="InterPro"/>
</dbReference>
<feature type="compositionally biased region" description="Basic and acidic residues" evidence="4">
    <location>
        <begin position="46"/>
        <end position="56"/>
    </location>
</feature>
<keyword evidence="6" id="KW-1185">Reference proteome</keyword>
<feature type="compositionally biased region" description="Basic residues" evidence="4">
    <location>
        <begin position="81"/>
        <end position="92"/>
    </location>
</feature>
<keyword evidence="2" id="KW-0539">Nucleus</keyword>
<feature type="compositionally biased region" description="Basic and acidic residues" evidence="4">
    <location>
        <begin position="237"/>
        <end position="252"/>
    </location>
</feature>
<evidence type="ECO:0000256" key="3">
    <source>
        <dbReference type="SAM" id="Coils"/>
    </source>
</evidence>
<dbReference type="PANTHER" id="PTHR12214:SF0">
    <property type="entry name" value="LD29489P"/>
    <property type="match status" value="1"/>
</dbReference>
<feature type="region of interest" description="Disordered" evidence="4">
    <location>
        <begin position="455"/>
        <end position="527"/>
    </location>
</feature>
<evidence type="ECO:0008006" key="7">
    <source>
        <dbReference type="Google" id="ProtNLM"/>
    </source>
</evidence>
<sequence>MSSDASPIIFKRKAKSKPGTARTTSLRSRDASPEAESGSISTPAAKQDDAPMKESVGETDMDGTAGGETGDDSPSILANRLKNKIKRARPKSRLSFGGDVDQDADTETFKIKKSSLSQKLSLGTHPASLPVPNVPAQTASTTGPLYDAAYLRELKASTPTARPPPARTAIDLEVDAYEADVSMMDIDAVAELDADATSTIIPSESSIKNAREKRGRLRSNKMEGVEEDFISLSVTKRDDVDKGPHPESRLMREEDEVGEGDDGELLFIERIALGKKSRKLEASKKREAMKEMIDDAEEEDEETIEWEQEQLRRGGHIPRADADKGKAKAVYKPAPIPQATQLPTLGPALERLSAQLSALTMSHAQNTNQLTTLSREREEVERRETELRDLVEKAEEKREWFGRFGSFVESVAGFLEEKYPLLEQLEKEELELYKEKAEKLRERRKADDEDDLSWFIGALPAPPVPTNEPETDEYGRAIPRPDPSAERRKRRAERVSRRQGRVLRRKAQEQSADVEEEGYSTDASLHPPLPYPSSIIPEADEILTDVRASSFRDPSRAGGIAEWWGEWRDRWADVYTGAWGGLGAVSVWEFWVRFESLGWEFLGRKDGSKRKKALEEFKWYRGLWTYSRPGAKKLKADKDGKGDDELLHADLPLGPDGDLVASMIGTAVIPLLCRRLEAGALDVFSTWQVKAVVDLVEQMEASLVEGGDEGMGKFFTLIRSISSLFEKAISEGQTLLDTYNSSAKTLGFDPESIPARQRYLARRIKLLQNLLIWRRYVSSLGGGSTSGAVVSAVVTRLVDDLLQGTILPISRGGWDIGGKEAAQKV</sequence>
<dbReference type="Pfam" id="PF15458">
    <property type="entry name" value="NTR2"/>
    <property type="match status" value="1"/>
</dbReference>
<feature type="region of interest" description="Disordered" evidence="4">
    <location>
        <begin position="1"/>
        <end position="102"/>
    </location>
</feature>
<feature type="region of interest" description="Disordered" evidence="4">
    <location>
        <begin position="237"/>
        <end position="257"/>
    </location>
</feature>
<dbReference type="PANTHER" id="PTHR12214">
    <property type="entry name" value="GC-RICH SEQUENCE DNA-BINDING FACTOR"/>
    <property type="match status" value="1"/>
</dbReference>
<evidence type="ECO:0000313" key="5">
    <source>
        <dbReference type="EMBL" id="PPQ75513.1"/>
    </source>
</evidence>
<name>A0A409WAI0_9AGAR</name>
<evidence type="ECO:0000256" key="2">
    <source>
        <dbReference type="ARBA" id="ARBA00023242"/>
    </source>
</evidence>
<dbReference type="STRING" id="181874.A0A409WAI0"/>
<feature type="compositionally biased region" description="Basic residues" evidence="4">
    <location>
        <begin position="487"/>
        <end position="505"/>
    </location>
</feature>
<reference evidence="5 6" key="1">
    <citation type="journal article" date="2018" name="Evol. Lett.">
        <title>Horizontal gene cluster transfer increased hallucinogenic mushroom diversity.</title>
        <authorList>
            <person name="Reynolds H.T."/>
            <person name="Vijayakumar V."/>
            <person name="Gluck-Thaler E."/>
            <person name="Korotkin H.B."/>
            <person name="Matheny P.B."/>
            <person name="Slot J.C."/>
        </authorList>
    </citation>
    <scope>NUCLEOTIDE SEQUENCE [LARGE SCALE GENOMIC DNA]</scope>
    <source>
        <strain evidence="5 6">2629</strain>
    </source>
</reference>
<proteinExistence type="predicted"/>
<gene>
    <name evidence="5" type="ORF">CVT24_013187</name>
</gene>
<dbReference type="AlphaFoldDB" id="A0A409WAI0"/>
<evidence type="ECO:0000256" key="1">
    <source>
        <dbReference type="ARBA" id="ARBA00004123"/>
    </source>
</evidence>
<comment type="subcellular location">
    <subcellularLocation>
        <location evidence="1">Nucleus</location>
    </subcellularLocation>
</comment>
<accession>A0A409WAI0</accession>